<feature type="region of interest" description="Disordered" evidence="8">
    <location>
        <begin position="249"/>
        <end position="290"/>
    </location>
</feature>
<keyword evidence="5" id="KW-1005">Bacterial flagellum biogenesis</keyword>
<evidence type="ECO:0000256" key="3">
    <source>
        <dbReference type="ARBA" id="ARBA00016507"/>
    </source>
</evidence>
<evidence type="ECO:0000313" key="11">
    <source>
        <dbReference type="Proteomes" id="UP000240800"/>
    </source>
</evidence>
<dbReference type="PANTHER" id="PTHR34982:SF1">
    <property type="entry name" value="FLAGELLAR ASSEMBLY PROTEIN FLIH"/>
    <property type="match status" value="1"/>
</dbReference>
<reference evidence="10 11" key="1">
    <citation type="submission" date="2018-04" db="EMBL/GenBank/DDBJ databases">
        <title>Genomic Encyclopedia of Type Strains, Phase III (KMG-III): the genomes of soil and plant-associated and newly described type strains.</title>
        <authorList>
            <person name="Whitman W."/>
        </authorList>
    </citation>
    <scope>NUCLEOTIDE SEQUENCE [LARGE SCALE GENOMIC DNA]</scope>
    <source>
        <strain evidence="10 11">JA192</strain>
    </source>
</reference>
<proteinExistence type="inferred from homology"/>
<organism evidence="10 11">
    <name type="scientific">Cereibacter johrii</name>
    <dbReference type="NCBI Taxonomy" id="445629"/>
    <lineage>
        <taxon>Bacteria</taxon>
        <taxon>Pseudomonadati</taxon>
        <taxon>Pseudomonadota</taxon>
        <taxon>Alphaproteobacteria</taxon>
        <taxon>Rhodobacterales</taxon>
        <taxon>Paracoccaceae</taxon>
        <taxon>Cereibacter</taxon>
    </lineage>
</organism>
<comment type="similarity">
    <text evidence="2">Belongs to the FliH family.</text>
</comment>
<keyword evidence="6" id="KW-0653">Protein transport</keyword>
<protein>
    <recommendedName>
        <fullName evidence="3">Flagellar assembly protein FliH</fullName>
    </recommendedName>
</protein>
<evidence type="ECO:0000256" key="2">
    <source>
        <dbReference type="ARBA" id="ARBA00006602"/>
    </source>
</evidence>
<accession>A0ABX5JC90</accession>
<keyword evidence="4" id="KW-0813">Transport</keyword>
<dbReference type="EMBL" id="PZZW01000002">
    <property type="protein sequence ID" value="PTM80301.1"/>
    <property type="molecule type" value="Genomic_DNA"/>
</dbReference>
<evidence type="ECO:0000256" key="6">
    <source>
        <dbReference type="ARBA" id="ARBA00022927"/>
    </source>
</evidence>
<sequence length="290" mass="29425">MTAQTPIGPEDVLALIRETNARGFGRSDLPAPGPEGPFRPMPLSGLGRATAPEGLRPPEAAGPVPEGQGPGPAAPAALAPPEPAPALPDPALLEAARAEGRREGHAEGWAEGRAEGRREAEAEFALARETFLRLAARLSAPTPGDTARLARMIDGAVCALASQRAGIAIDTHPAGFAARIEALADRVAQGLRQVTLRLNPEDLQALAPHLAGSDLLSEARVAPDPRLARGDLEVRAEGILLSDLLAPAASQPQDPAAAPGATDAPARPGAADSPGASVAAARAAAAEPVR</sequence>
<evidence type="ECO:0000313" key="10">
    <source>
        <dbReference type="EMBL" id="PTM80301.1"/>
    </source>
</evidence>
<feature type="compositionally biased region" description="Pro residues" evidence="8">
    <location>
        <begin position="31"/>
        <end position="40"/>
    </location>
</feature>
<gene>
    <name evidence="10" type="ORF">C8J29_102377</name>
</gene>
<dbReference type="InterPro" id="IPR051472">
    <property type="entry name" value="T3SS_Stator/FliH"/>
</dbReference>
<feature type="region of interest" description="Disordered" evidence="8">
    <location>
        <begin position="23"/>
        <end position="88"/>
    </location>
</feature>
<keyword evidence="10" id="KW-0966">Cell projection</keyword>
<evidence type="ECO:0000256" key="1">
    <source>
        <dbReference type="ARBA" id="ARBA00003041"/>
    </source>
</evidence>
<evidence type="ECO:0000256" key="4">
    <source>
        <dbReference type="ARBA" id="ARBA00022448"/>
    </source>
</evidence>
<dbReference type="Pfam" id="PF02108">
    <property type="entry name" value="FliH"/>
    <property type="match status" value="1"/>
</dbReference>
<feature type="domain" description="Flagellar assembly protein FliH/Type III secretion system HrpE" evidence="9">
    <location>
        <begin position="133"/>
        <end position="237"/>
    </location>
</feature>
<dbReference type="InterPro" id="IPR018035">
    <property type="entry name" value="Flagellar_FliH/T3SS_HrpE"/>
</dbReference>
<dbReference type="RefSeq" id="WP_108223149.1">
    <property type="nucleotide sequence ID" value="NZ_PZZW01000002.1"/>
</dbReference>
<evidence type="ECO:0000259" key="9">
    <source>
        <dbReference type="Pfam" id="PF02108"/>
    </source>
</evidence>
<evidence type="ECO:0000256" key="7">
    <source>
        <dbReference type="ARBA" id="ARBA00023225"/>
    </source>
</evidence>
<comment type="caution">
    <text evidence="10">The sequence shown here is derived from an EMBL/GenBank/DDBJ whole genome shotgun (WGS) entry which is preliminary data.</text>
</comment>
<keyword evidence="10" id="KW-0969">Cilium</keyword>
<keyword evidence="10" id="KW-0282">Flagellum</keyword>
<evidence type="ECO:0000256" key="5">
    <source>
        <dbReference type="ARBA" id="ARBA00022795"/>
    </source>
</evidence>
<keyword evidence="11" id="KW-1185">Reference proteome</keyword>
<feature type="compositionally biased region" description="Pro residues" evidence="8">
    <location>
        <begin position="78"/>
        <end position="88"/>
    </location>
</feature>
<feature type="compositionally biased region" description="Low complexity" evidence="8">
    <location>
        <begin position="57"/>
        <end position="67"/>
    </location>
</feature>
<comment type="function">
    <text evidence="1">Needed for flagellar regrowth and assembly.</text>
</comment>
<dbReference type="PANTHER" id="PTHR34982">
    <property type="entry name" value="YOP PROTEINS TRANSLOCATION PROTEIN L"/>
    <property type="match status" value="1"/>
</dbReference>
<name>A0ABX5JC90_9RHOB</name>
<dbReference type="Proteomes" id="UP000240800">
    <property type="component" value="Unassembled WGS sequence"/>
</dbReference>
<evidence type="ECO:0000256" key="8">
    <source>
        <dbReference type="SAM" id="MobiDB-lite"/>
    </source>
</evidence>
<keyword evidence="7" id="KW-1006">Bacterial flagellum protein export</keyword>